<accession>A0AA40HTV5</accession>
<keyword evidence="2" id="KW-1185">Reference proteome</keyword>
<comment type="caution">
    <text evidence="1">The sequence shown here is derived from an EMBL/GenBank/DDBJ whole genome shotgun (WGS) entry which is preliminary data.</text>
</comment>
<gene>
    <name evidence="1" type="ORF">QTO34_001784</name>
</gene>
<proteinExistence type="predicted"/>
<organism evidence="1 2">
    <name type="scientific">Cnephaeus nilssonii</name>
    <name type="common">Northern bat</name>
    <name type="synonym">Eptesicus nilssonii</name>
    <dbReference type="NCBI Taxonomy" id="3371016"/>
    <lineage>
        <taxon>Eukaryota</taxon>
        <taxon>Metazoa</taxon>
        <taxon>Chordata</taxon>
        <taxon>Craniata</taxon>
        <taxon>Vertebrata</taxon>
        <taxon>Euteleostomi</taxon>
        <taxon>Mammalia</taxon>
        <taxon>Eutheria</taxon>
        <taxon>Laurasiatheria</taxon>
        <taxon>Chiroptera</taxon>
        <taxon>Yangochiroptera</taxon>
        <taxon>Vespertilionidae</taxon>
        <taxon>Cnephaeus</taxon>
    </lineage>
</organism>
<reference evidence="1" key="1">
    <citation type="submission" date="2023-06" db="EMBL/GenBank/DDBJ databases">
        <title>Reference genome for the Northern bat (Eptesicus nilssonii), a most northern bat species.</title>
        <authorList>
            <person name="Laine V.N."/>
            <person name="Pulliainen A.T."/>
            <person name="Lilley T.M."/>
        </authorList>
    </citation>
    <scope>NUCLEOTIDE SEQUENCE</scope>
    <source>
        <strain evidence="1">BLF_Eptnil</strain>
        <tissue evidence="1">Kidney</tissue>
    </source>
</reference>
<name>A0AA40HTV5_CNENI</name>
<dbReference type="Proteomes" id="UP001177744">
    <property type="component" value="Unassembled WGS sequence"/>
</dbReference>
<dbReference type="AlphaFoldDB" id="A0AA40HTV5"/>
<evidence type="ECO:0000313" key="1">
    <source>
        <dbReference type="EMBL" id="KAK1337162.1"/>
    </source>
</evidence>
<dbReference type="EMBL" id="JAULJE010000011">
    <property type="protein sequence ID" value="KAK1337162.1"/>
    <property type="molecule type" value="Genomic_DNA"/>
</dbReference>
<sequence>MVRTSFWRWHEVLVGDVGQTGDDPDTTFVKMLLEPKPFQGWEARSGRVTSAPSACAVFSSSRRELPPSHWEQLFPTSPGVFGAVSK</sequence>
<protein>
    <submittedName>
        <fullName evidence="1">Uncharacterized protein</fullName>
    </submittedName>
</protein>
<evidence type="ECO:0000313" key="2">
    <source>
        <dbReference type="Proteomes" id="UP001177744"/>
    </source>
</evidence>